<comment type="function">
    <text evidence="12 15">Subunits I and II form the functional core of the enzyme complex. Electrons originating in cytochrome c are transferred via heme a and Cu(A) to the binuclear center formed by heme a3 and Cu(B).</text>
</comment>
<dbReference type="InterPro" id="IPR008972">
    <property type="entry name" value="Cupredoxin"/>
</dbReference>
<evidence type="ECO:0000256" key="1">
    <source>
        <dbReference type="ARBA" id="ARBA00004141"/>
    </source>
</evidence>
<evidence type="ECO:0000259" key="19">
    <source>
        <dbReference type="PROSITE" id="PS50999"/>
    </source>
</evidence>
<evidence type="ECO:0000256" key="9">
    <source>
        <dbReference type="ARBA" id="ARBA00022989"/>
    </source>
</evidence>
<comment type="subcellular location">
    <subcellularLocation>
        <location evidence="14">Cell membrane</location>
        <topology evidence="14">Multi-pass membrane protein</topology>
    </subcellularLocation>
    <subcellularLocation>
        <location evidence="1">Membrane</location>
        <topology evidence="1">Multi-pass membrane protein</topology>
    </subcellularLocation>
</comment>
<dbReference type="STRING" id="349163.Acry_2167"/>
<dbReference type="Pfam" id="PF02790">
    <property type="entry name" value="COX2_TM"/>
    <property type="match status" value="1"/>
</dbReference>
<evidence type="ECO:0000256" key="10">
    <source>
        <dbReference type="ARBA" id="ARBA00023008"/>
    </source>
</evidence>
<dbReference type="NCBIfam" id="TIGR02866">
    <property type="entry name" value="CoxB"/>
    <property type="match status" value="1"/>
</dbReference>
<keyword evidence="21" id="KW-1185">Reference proteome</keyword>
<keyword evidence="10 15" id="KW-0186">Copper</keyword>
<evidence type="ECO:0000256" key="4">
    <source>
        <dbReference type="ARBA" id="ARBA00022660"/>
    </source>
</evidence>
<dbReference type="PROSITE" id="PS50999">
    <property type="entry name" value="COX2_TM"/>
    <property type="match status" value="1"/>
</dbReference>
<dbReference type="GO" id="GO:0004129">
    <property type="term" value="F:cytochrome-c oxidase activity"/>
    <property type="evidence" value="ECO:0007669"/>
    <property type="project" value="UniProtKB-EC"/>
</dbReference>
<organism evidence="20 21">
    <name type="scientific">Acidiphilium cryptum (strain JF-5)</name>
    <dbReference type="NCBI Taxonomy" id="349163"/>
    <lineage>
        <taxon>Bacteria</taxon>
        <taxon>Pseudomonadati</taxon>
        <taxon>Pseudomonadota</taxon>
        <taxon>Alphaproteobacteria</taxon>
        <taxon>Acetobacterales</taxon>
        <taxon>Acidocellaceae</taxon>
        <taxon>Acidiphilium</taxon>
    </lineage>
</organism>
<dbReference type="PANTHER" id="PTHR22888">
    <property type="entry name" value="CYTOCHROME C OXIDASE, SUBUNIT II"/>
    <property type="match status" value="1"/>
</dbReference>
<evidence type="ECO:0000256" key="14">
    <source>
        <dbReference type="RuleBase" id="RU000456"/>
    </source>
</evidence>
<dbReference type="Gene3D" id="2.60.40.420">
    <property type="entry name" value="Cupredoxins - blue copper proteins"/>
    <property type="match status" value="1"/>
</dbReference>
<evidence type="ECO:0000256" key="5">
    <source>
        <dbReference type="ARBA" id="ARBA00022692"/>
    </source>
</evidence>
<dbReference type="eggNOG" id="COG1622">
    <property type="taxonomic scope" value="Bacteria"/>
</dbReference>
<feature type="signal peptide" evidence="17">
    <location>
        <begin position="1"/>
        <end position="27"/>
    </location>
</feature>
<dbReference type="RefSeq" id="WP_007421648.1">
    <property type="nucleotide sequence ID" value="NC_009484.1"/>
</dbReference>
<comment type="catalytic activity">
    <reaction evidence="13 15">
        <text>4 Fe(II)-[cytochrome c] + O2 + 8 H(+)(in) = 4 Fe(III)-[cytochrome c] + 2 H2O + 4 H(+)(out)</text>
        <dbReference type="Rhea" id="RHEA:11436"/>
        <dbReference type="Rhea" id="RHEA-COMP:10350"/>
        <dbReference type="Rhea" id="RHEA-COMP:14399"/>
        <dbReference type="ChEBI" id="CHEBI:15377"/>
        <dbReference type="ChEBI" id="CHEBI:15378"/>
        <dbReference type="ChEBI" id="CHEBI:15379"/>
        <dbReference type="ChEBI" id="CHEBI:29033"/>
        <dbReference type="ChEBI" id="CHEBI:29034"/>
        <dbReference type="EC" id="7.1.1.9"/>
    </reaction>
</comment>
<dbReference type="PROSITE" id="PS50857">
    <property type="entry name" value="COX2_CUA"/>
    <property type="match status" value="1"/>
</dbReference>
<dbReference type="InterPro" id="IPR036257">
    <property type="entry name" value="Cyt_c_oxidase_su2_TM_sf"/>
</dbReference>
<comment type="similarity">
    <text evidence="2 14">Belongs to the cytochrome c oxidase subunit 2 family.</text>
</comment>
<dbReference type="KEGG" id="acr:Acry_2167"/>
<evidence type="ECO:0000256" key="12">
    <source>
        <dbReference type="ARBA" id="ARBA00024688"/>
    </source>
</evidence>
<dbReference type="InterPro" id="IPR002429">
    <property type="entry name" value="CcO_II-like_C"/>
</dbReference>
<dbReference type="EC" id="7.1.1.9" evidence="15"/>
<dbReference type="SUPFAM" id="SSF81464">
    <property type="entry name" value="Cytochrome c oxidase subunit II-like, transmembrane region"/>
    <property type="match status" value="1"/>
</dbReference>
<dbReference type="SUPFAM" id="SSF49503">
    <property type="entry name" value="Cupredoxins"/>
    <property type="match status" value="1"/>
</dbReference>
<evidence type="ECO:0000256" key="2">
    <source>
        <dbReference type="ARBA" id="ARBA00007866"/>
    </source>
</evidence>
<evidence type="ECO:0000256" key="6">
    <source>
        <dbReference type="ARBA" id="ARBA00022723"/>
    </source>
</evidence>
<keyword evidence="4 14" id="KW-0679">Respiratory chain</keyword>
<accession>A5G0I4</accession>
<feature type="transmembrane region" description="Helical" evidence="16">
    <location>
        <begin position="64"/>
        <end position="85"/>
    </location>
</feature>
<feature type="transmembrane region" description="Helical" evidence="16">
    <location>
        <begin position="106"/>
        <end position="128"/>
    </location>
</feature>
<dbReference type="GO" id="GO:0005886">
    <property type="term" value="C:plasma membrane"/>
    <property type="evidence" value="ECO:0007669"/>
    <property type="project" value="UniProtKB-SubCell"/>
</dbReference>
<dbReference type="EMBL" id="CP000697">
    <property type="protein sequence ID" value="ABQ31366.1"/>
    <property type="molecule type" value="Genomic_DNA"/>
</dbReference>
<evidence type="ECO:0000256" key="8">
    <source>
        <dbReference type="ARBA" id="ARBA00022982"/>
    </source>
</evidence>
<evidence type="ECO:0000313" key="21">
    <source>
        <dbReference type="Proteomes" id="UP000000245"/>
    </source>
</evidence>
<reference evidence="20 21" key="1">
    <citation type="submission" date="2007-05" db="EMBL/GenBank/DDBJ databases">
        <title>Complete sequence of chromosome of Acidiphilium cryptum JF-5.</title>
        <authorList>
            <consortium name="US DOE Joint Genome Institute"/>
            <person name="Copeland A."/>
            <person name="Lucas S."/>
            <person name="Lapidus A."/>
            <person name="Barry K."/>
            <person name="Detter J.C."/>
            <person name="Glavina del Rio T."/>
            <person name="Hammon N."/>
            <person name="Israni S."/>
            <person name="Dalin E."/>
            <person name="Tice H."/>
            <person name="Pitluck S."/>
            <person name="Sims D."/>
            <person name="Brettin T."/>
            <person name="Bruce D."/>
            <person name="Han C."/>
            <person name="Schmutz J."/>
            <person name="Larimer F."/>
            <person name="Land M."/>
            <person name="Hauser L."/>
            <person name="Kyrpides N."/>
            <person name="Kim E."/>
            <person name="Magnuson T."/>
            <person name="Richardson P."/>
        </authorList>
    </citation>
    <scope>NUCLEOTIDE SEQUENCE [LARGE SCALE GENOMIC DNA]</scope>
    <source>
        <strain evidence="20 21">JF-5</strain>
    </source>
</reference>
<keyword evidence="9 16" id="KW-1133">Transmembrane helix</keyword>
<keyword evidence="11 16" id="KW-0472">Membrane</keyword>
<dbReference type="InterPro" id="IPR045187">
    <property type="entry name" value="CcO_II"/>
</dbReference>
<keyword evidence="17" id="KW-0732">Signal</keyword>
<keyword evidence="5 14" id="KW-0812">Transmembrane</keyword>
<dbReference type="PRINTS" id="PR01166">
    <property type="entry name" value="CYCOXIDASEII"/>
</dbReference>
<dbReference type="HOGENOM" id="CLU_036876_2_0_5"/>
<keyword evidence="6 15" id="KW-0479">Metal-binding</keyword>
<dbReference type="GO" id="GO:0042773">
    <property type="term" value="P:ATP synthesis coupled electron transport"/>
    <property type="evidence" value="ECO:0007669"/>
    <property type="project" value="TreeGrafter"/>
</dbReference>
<dbReference type="Pfam" id="PF00116">
    <property type="entry name" value="COX2"/>
    <property type="match status" value="1"/>
</dbReference>
<dbReference type="GO" id="GO:0016491">
    <property type="term" value="F:oxidoreductase activity"/>
    <property type="evidence" value="ECO:0007669"/>
    <property type="project" value="InterPro"/>
</dbReference>
<protein>
    <recommendedName>
        <fullName evidence="15">Cytochrome c oxidase subunit 2</fullName>
        <ecNumber evidence="15">7.1.1.9</ecNumber>
    </recommendedName>
</protein>
<dbReference type="InterPro" id="IPR011759">
    <property type="entry name" value="Cyt_c_oxidase_su2_TM_dom"/>
</dbReference>
<feature type="chain" id="PRO_5002681383" description="Cytochrome c oxidase subunit 2" evidence="17">
    <location>
        <begin position="28"/>
        <end position="316"/>
    </location>
</feature>
<dbReference type="InterPro" id="IPR001505">
    <property type="entry name" value="Copper_CuA"/>
</dbReference>
<keyword evidence="7" id="KW-1278">Translocase</keyword>
<dbReference type="GO" id="GO:0005507">
    <property type="term" value="F:copper ion binding"/>
    <property type="evidence" value="ECO:0007669"/>
    <property type="project" value="InterPro"/>
</dbReference>
<proteinExistence type="inferred from homology"/>
<evidence type="ECO:0000313" key="20">
    <source>
        <dbReference type="EMBL" id="ABQ31366.1"/>
    </source>
</evidence>
<feature type="domain" description="Cytochrome oxidase subunit II transmembrane region profile" evidence="19">
    <location>
        <begin position="39"/>
        <end position="134"/>
    </location>
</feature>
<evidence type="ECO:0000256" key="3">
    <source>
        <dbReference type="ARBA" id="ARBA00022448"/>
    </source>
</evidence>
<evidence type="ECO:0000259" key="18">
    <source>
        <dbReference type="PROSITE" id="PS50857"/>
    </source>
</evidence>
<dbReference type="AlphaFoldDB" id="A5G0I4"/>
<gene>
    <name evidence="20" type="ordered locus">Acry_2167</name>
</gene>
<evidence type="ECO:0000256" key="7">
    <source>
        <dbReference type="ARBA" id="ARBA00022967"/>
    </source>
</evidence>
<sequence length="316" mass="35049">MKRSNKYLFLGLVGFAVLAAGAPMALAAAKNAVGFPVHAPTPWEWWFQPAASPIQKSIDWLMQFVLWIMAGVVGLVGLLLAIVIIRFRASKHPVATTTTHNTLIEVIWTVVPALLLVVIFVPSLNLIYEQSNYTHRYMTVKVTGHQWYWEYDYPAAKGVDFTSYPIPDNQIKPGQIARLSADHPLVLPANEKIVFKITSADVLHSFFIPSLGVQRYAIPGQYWHQWTKIDAPGIYYGECNQICGMNHDNMPIEIVALPLKQFKAWLAEAKADAAQGNVPPVRKYEVLAMADAAKKAASRAQGHIALASATTDETTR</sequence>
<dbReference type="PANTHER" id="PTHR22888:SF9">
    <property type="entry name" value="CYTOCHROME C OXIDASE SUBUNIT 2"/>
    <property type="match status" value="1"/>
</dbReference>
<dbReference type="PROSITE" id="PS00078">
    <property type="entry name" value="COX2"/>
    <property type="match status" value="1"/>
</dbReference>
<name>A5G0I4_ACICJ</name>
<evidence type="ECO:0000256" key="11">
    <source>
        <dbReference type="ARBA" id="ARBA00023136"/>
    </source>
</evidence>
<keyword evidence="3 14" id="KW-0813">Transport</keyword>
<evidence type="ECO:0000256" key="15">
    <source>
        <dbReference type="RuleBase" id="RU004024"/>
    </source>
</evidence>
<dbReference type="Proteomes" id="UP000000245">
    <property type="component" value="Chromosome"/>
</dbReference>
<evidence type="ECO:0000256" key="13">
    <source>
        <dbReference type="ARBA" id="ARBA00047816"/>
    </source>
</evidence>
<keyword evidence="8 14" id="KW-0249">Electron transport</keyword>
<evidence type="ECO:0000256" key="17">
    <source>
        <dbReference type="SAM" id="SignalP"/>
    </source>
</evidence>
<evidence type="ECO:0000256" key="16">
    <source>
        <dbReference type="SAM" id="Phobius"/>
    </source>
</evidence>
<dbReference type="Gene3D" id="1.10.287.90">
    <property type="match status" value="1"/>
</dbReference>
<comment type="cofactor">
    <cofactor evidence="15">
        <name>Cu cation</name>
        <dbReference type="ChEBI" id="CHEBI:23378"/>
    </cofactor>
    <text evidence="15">Binds a copper A center.</text>
</comment>
<dbReference type="InterPro" id="IPR014222">
    <property type="entry name" value="Cyt_c_oxidase_su2"/>
</dbReference>
<feature type="domain" description="Cytochrome oxidase subunit II copper A binding" evidence="18">
    <location>
        <begin position="135"/>
        <end position="268"/>
    </location>
</feature>